<keyword evidence="2" id="KW-0808">Transferase</keyword>
<keyword evidence="1" id="KW-0489">Methyltransferase</keyword>
<evidence type="ECO:0000313" key="7">
    <source>
        <dbReference type="EMBL" id="KAI5082251.1"/>
    </source>
</evidence>
<feature type="domain" description="O-methyltransferase dimerisation" evidence="6">
    <location>
        <begin position="16"/>
        <end position="119"/>
    </location>
</feature>
<dbReference type="InterPro" id="IPR036388">
    <property type="entry name" value="WH-like_DNA-bd_sf"/>
</dbReference>
<name>A0A9D4VAN2_ADICA</name>
<dbReference type="OrthoDB" id="1606438at2759"/>
<evidence type="ECO:0000259" key="6">
    <source>
        <dbReference type="Pfam" id="PF08100"/>
    </source>
</evidence>
<keyword evidence="3" id="KW-0949">S-adenosyl-L-methionine</keyword>
<dbReference type="SUPFAM" id="SSF46785">
    <property type="entry name" value="Winged helix' DNA-binding domain"/>
    <property type="match status" value="1"/>
</dbReference>
<reference evidence="7" key="1">
    <citation type="submission" date="2021-01" db="EMBL/GenBank/DDBJ databases">
        <title>Adiantum capillus-veneris genome.</title>
        <authorList>
            <person name="Fang Y."/>
            <person name="Liao Q."/>
        </authorList>
    </citation>
    <scope>NUCLEOTIDE SEQUENCE</scope>
    <source>
        <strain evidence="7">H3</strain>
        <tissue evidence="7">Leaf</tissue>
    </source>
</reference>
<accession>A0A9D4VAN2</accession>
<dbReference type="Proteomes" id="UP000886520">
    <property type="component" value="Chromosome 2"/>
</dbReference>
<feature type="domain" description="O-methyltransferase C-terminal" evidence="5">
    <location>
        <begin position="141"/>
        <end position="346"/>
    </location>
</feature>
<sequence>MGEGGEDDAALVKLMEVATLCTVPMALKAAIRLKVMDILAQQGAHDGGQHFLSAAQIARHLDPPIPATSSLPTAIASLDRILRLLAGHGLLASSLSLDDPLGLPSNSYALNSTSRFLVHSPNGSFAPYVSLIQDPIMMQCFYDLHEAVLDTTSSPFSKIHGTKCFSYTQLDPRFDDVFNKGMVGHTKLFMHSFLRTYHGFGDVNSLVDVGGGSGICLGMITSQHPHIEGINFDQRHVITSALEYPGVEHVGGDMFESIPKGDAIFMKWILHDWSDAHCLKILENCYRALPDKGKVIIVDVLLPDGVETSPEVRVGYHTDLLMLAFNEGGKERTARELERLAQAAGFTSMKSICKVDINVVIELYKN</sequence>
<dbReference type="AlphaFoldDB" id="A0A9D4VAN2"/>
<dbReference type="CDD" id="cd02440">
    <property type="entry name" value="AdoMet_MTases"/>
    <property type="match status" value="1"/>
</dbReference>
<comment type="caution">
    <text evidence="7">The sequence shown here is derived from an EMBL/GenBank/DDBJ whole genome shotgun (WGS) entry which is preliminary data.</text>
</comment>
<dbReference type="Pfam" id="PF08100">
    <property type="entry name" value="Dimerisation"/>
    <property type="match status" value="1"/>
</dbReference>
<dbReference type="InterPro" id="IPR036390">
    <property type="entry name" value="WH_DNA-bd_sf"/>
</dbReference>
<dbReference type="PANTHER" id="PTHR11746">
    <property type="entry name" value="O-METHYLTRANSFERASE"/>
    <property type="match status" value="1"/>
</dbReference>
<dbReference type="InterPro" id="IPR001077">
    <property type="entry name" value="COMT_C"/>
</dbReference>
<dbReference type="InterPro" id="IPR012967">
    <property type="entry name" value="COMT_dimerisation"/>
</dbReference>
<dbReference type="SUPFAM" id="SSF53335">
    <property type="entry name" value="S-adenosyl-L-methionine-dependent methyltransferases"/>
    <property type="match status" value="1"/>
</dbReference>
<feature type="active site" description="Proton acceptor" evidence="4">
    <location>
        <position position="271"/>
    </location>
</feature>
<dbReference type="Gene3D" id="1.10.10.10">
    <property type="entry name" value="Winged helix-like DNA-binding domain superfamily/Winged helix DNA-binding domain"/>
    <property type="match status" value="1"/>
</dbReference>
<organism evidence="7 8">
    <name type="scientific">Adiantum capillus-veneris</name>
    <name type="common">Maidenhair fern</name>
    <dbReference type="NCBI Taxonomy" id="13818"/>
    <lineage>
        <taxon>Eukaryota</taxon>
        <taxon>Viridiplantae</taxon>
        <taxon>Streptophyta</taxon>
        <taxon>Embryophyta</taxon>
        <taxon>Tracheophyta</taxon>
        <taxon>Polypodiopsida</taxon>
        <taxon>Polypodiidae</taxon>
        <taxon>Polypodiales</taxon>
        <taxon>Pteridineae</taxon>
        <taxon>Pteridaceae</taxon>
        <taxon>Vittarioideae</taxon>
        <taxon>Adiantum</taxon>
    </lineage>
</organism>
<evidence type="ECO:0000313" key="8">
    <source>
        <dbReference type="Proteomes" id="UP000886520"/>
    </source>
</evidence>
<evidence type="ECO:0000256" key="2">
    <source>
        <dbReference type="ARBA" id="ARBA00022679"/>
    </source>
</evidence>
<protein>
    <submittedName>
        <fullName evidence="7">Uncharacterized protein</fullName>
    </submittedName>
</protein>
<dbReference type="GO" id="GO:0046983">
    <property type="term" value="F:protein dimerization activity"/>
    <property type="evidence" value="ECO:0007669"/>
    <property type="project" value="InterPro"/>
</dbReference>
<dbReference type="Gene3D" id="3.40.50.150">
    <property type="entry name" value="Vaccinia Virus protein VP39"/>
    <property type="match status" value="1"/>
</dbReference>
<evidence type="ECO:0000256" key="3">
    <source>
        <dbReference type="ARBA" id="ARBA00022691"/>
    </source>
</evidence>
<dbReference type="GO" id="GO:0032259">
    <property type="term" value="P:methylation"/>
    <property type="evidence" value="ECO:0007669"/>
    <property type="project" value="UniProtKB-KW"/>
</dbReference>
<dbReference type="Pfam" id="PF00891">
    <property type="entry name" value="Methyltransf_2"/>
    <property type="match status" value="1"/>
</dbReference>
<evidence type="ECO:0000256" key="4">
    <source>
        <dbReference type="PIRSR" id="PIRSR005739-1"/>
    </source>
</evidence>
<keyword evidence="8" id="KW-1185">Reference proteome</keyword>
<dbReference type="PIRSF" id="PIRSF005739">
    <property type="entry name" value="O-mtase"/>
    <property type="match status" value="1"/>
</dbReference>
<dbReference type="EMBL" id="JABFUD020000003">
    <property type="protein sequence ID" value="KAI5082251.1"/>
    <property type="molecule type" value="Genomic_DNA"/>
</dbReference>
<dbReference type="PROSITE" id="PS51683">
    <property type="entry name" value="SAM_OMT_II"/>
    <property type="match status" value="1"/>
</dbReference>
<proteinExistence type="predicted"/>
<evidence type="ECO:0000259" key="5">
    <source>
        <dbReference type="Pfam" id="PF00891"/>
    </source>
</evidence>
<evidence type="ECO:0000256" key="1">
    <source>
        <dbReference type="ARBA" id="ARBA00022603"/>
    </source>
</evidence>
<dbReference type="InterPro" id="IPR029063">
    <property type="entry name" value="SAM-dependent_MTases_sf"/>
</dbReference>
<dbReference type="InterPro" id="IPR016461">
    <property type="entry name" value="COMT-like"/>
</dbReference>
<gene>
    <name evidence="7" type="ORF">GOP47_0001994</name>
</gene>
<dbReference type="GO" id="GO:0008171">
    <property type="term" value="F:O-methyltransferase activity"/>
    <property type="evidence" value="ECO:0007669"/>
    <property type="project" value="InterPro"/>
</dbReference>